<dbReference type="InterPro" id="IPR050639">
    <property type="entry name" value="SSR_resolvase"/>
</dbReference>
<evidence type="ECO:0000313" key="7">
    <source>
        <dbReference type="Proteomes" id="UP000185628"/>
    </source>
</evidence>
<dbReference type="SUPFAM" id="SSF53041">
    <property type="entry name" value="Resolvase-like"/>
    <property type="match status" value="1"/>
</dbReference>
<feature type="domain" description="Recombinase" evidence="5">
    <location>
        <begin position="172"/>
        <end position="297"/>
    </location>
</feature>
<dbReference type="PANTHER" id="PTHR30461:SF2">
    <property type="entry name" value="SERINE RECOMBINASE PINE-RELATED"/>
    <property type="match status" value="1"/>
</dbReference>
<protein>
    <submittedName>
        <fullName evidence="6">Resolvase</fullName>
    </submittedName>
</protein>
<gene>
    <name evidence="6" type="ORF">BSZ39_11330</name>
</gene>
<dbReference type="OrthoDB" id="3243391at2"/>
<dbReference type="Gene3D" id="3.90.1750.20">
    <property type="entry name" value="Putative Large Serine Recombinase, Chain B, Domain 2"/>
    <property type="match status" value="1"/>
</dbReference>
<feature type="domain" description="Resolvase/invertase-type recombinase catalytic" evidence="4">
    <location>
        <begin position="18"/>
        <end position="169"/>
    </location>
</feature>
<sequence>MVMMERVTPPPQRAGTRKVAAYARISMETDRTPKSLSAQISHYSELIQSTPGWEYAGVFADSGISGTTTNRPQFQSMLDCARTGEIDLILTKSISRFARNTVDLLETIRELKTLGVEVRFEKENISTFSADGELVLTLLASFAQAESEQISQNVKWRVRKGFEQGKANGFHLYGYTDSADATDVEIVEAEAEVVRLVYRNYLANISCEQTAAQLEADGVRSRAGEPIRPETLRSWLRMETYTGTLTLGRWVKGRLGEHSKPNTGEADMYRVENAIPAIIDHETFQAVQEERTRRRSLGARANKAIPTTTFTHMVYCLACEKYYRSSVNVAYDGSRRRKWVCATNREKGHGCASKRIPQPSLEQVVCEALNLEAFNEDVFAKLVQRIDVPDSDTAIVVLKNGTTSTHTLHYPSYRKDHWNTPGYRERHSQKLRAYWANLTDEERATISKQRSKTRQAEPAEKKISRSNRAKAAWTPERRARQSEIAKRVNAQLGEEGRRERSRKAQQAIAADPSVAERKRRKMLDHWANPDYRASTTEAMKGSRRTTKVGE</sequence>
<evidence type="ECO:0000259" key="4">
    <source>
        <dbReference type="PROSITE" id="PS51736"/>
    </source>
</evidence>
<dbReference type="InterPro" id="IPR006119">
    <property type="entry name" value="Resolv_N"/>
</dbReference>
<feature type="compositionally biased region" description="Basic and acidic residues" evidence="3">
    <location>
        <begin position="475"/>
        <end position="486"/>
    </location>
</feature>
<dbReference type="InterPro" id="IPR038109">
    <property type="entry name" value="DNA_bind_recomb_sf"/>
</dbReference>
<evidence type="ECO:0000256" key="3">
    <source>
        <dbReference type="SAM" id="MobiDB-lite"/>
    </source>
</evidence>
<feature type="compositionally biased region" description="Basic residues" evidence="3">
    <location>
        <begin position="541"/>
        <end position="550"/>
    </location>
</feature>
<dbReference type="InterPro" id="IPR025827">
    <property type="entry name" value="Zn_ribbon_recom_dom"/>
</dbReference>
<dbReference type="Pfam" id="PF00239">
    <property type="entry name" value="Resolvase"/>
    <property type="match status" value="1"/>
</dbReference>
<accession>A0A1Q5PZP1</accession>
<comment type="caution">
    <text evidence="6">The sequence shown here is derived from an EMBL/GenBank/DDBJ whole genome shotgun (WGS) entry which is preliminary data.</text>
</comment>
<proteinExistence type="predicted"/>
<keyword evidence="7" id="KW-1185">Reference proteome</keyword>
<dbReference type="SMART" id="SM00857">
    <property type="entry name" value="Resolvase"/>
    <property type="match status" value="1"/>
</dbReference>
<dbReference type="Pfam" id="PF13408">
    <property type="entry name" value="Zn_ribbon_recom"/>
    <property type="match status" value="1"/>
</dbReference>
<keyword evidence="2" id="KW-0233">DNA recombination</keyword>
<dbReference type="EMBL" id="MQVR01000089">
    <property type="protein sequence ID" value="OKL53093.1"/>
    <property type="molecule type" value="Genomic_DNA"/>
</dbReference>
<feature type="region of interest" description="Disordered" evidence="3">
    <location>
        <begin position="445"/>
        <end position="550"/>
    </location>
</feature>
<organism evidence="6 7">
    <name type="scientific">Bowdeniella nasicola</name>
    <dbReference type="NCBI Taxonomy" id="208480"/>
    <lineage>
        <taxon>Bacteria</taxon>
        <taxon>Bacillati</taxon>
        <taxon>Actinomycetota</taxon>
        <taxon>Actinomycetes</taxon>
        <taxon>Actinomycetales</taxon>
        <taxon>Actinomycetaceae</taxon>
        <taxon>Bowdeniella</taxon>
    </lineage>
</organism>
<dbReference type="InterPro" id="IPR036162">
    <property type="entry name" value="Resolvase-like_N_sf"/>
</dbReference>
<evidence type="ECO:0000313" key="6">
    <source>
        <dbReference type="EMBL" id="OKL53093.1"/>
    </source>
</evidence>
<dbReference type="InterPro" id="IPR011109">
    <property type="entry name" value="DNA_bind_recombinase_dom"/>
</dbReference>
<dbReference type="AlphaFoldDB" id="A0A1Q5PZP1"/>
<dbReference type="PROSITE" id="PS51737">
    <property type="entry name" value="RECOMBINASE_DNA_BIND"/>
    <property type="match status" value="1"/>
</dbReference>
<evidence type="ECO:0000256" key="2">
    <source>
        <dbReference type="ARBA" id="ARBA00023172"/>
    </source>
</evidence>
<dbReference type="GO" id="GO:0000150">
    <property type="term" value="F:DNA strand exchange activity"/>
    <property type="evidence" value="ECO:0007669"/>
    <property type="project" value="InterPro"/>
</dbReference>
<dbReference type="PROSITE" id="PS51736">
    <property type="entry name" value="RECOMBINASES_3"/>
    <property type="match status" value="1"/>
</dbReference>
<dbReference type="Proteomes" id="UP000185628">
    <property type="component" value="Unassembled WGS sequence"/>
</dbReference>
<keyword evidence="1" id="KW-0238">DNA-binding</keyword>
<dbReference type="Gene3D" id="3.40.50.1390">
    <property type="entry name" value="Resolvase, N-terminal catalytic domain"/>
    <property type="match status" value="1"/>
</dbReference>
<name>A0A1Q5PZP1_9ACTO</name>
<dbReference type="PANTHER" id="PTHR30461">
    <property type="entry name" value="DNA-INVERTASE FROM LAMBDOID PROPHAGE"/>
    <property type="match status" value="1"/>
</dbReference>
<dbReference type="Pfam" id="PF07508">
    <property type="entry name" value="Recombinase"/>
    <property type="match status" value="1"/>
</dbReference>
<dbReference type="CDD" id="cd00338">
    <property type="entry name" value="Ser_Recombinase"/>
    <property type="match status" value="1"/>
</dbReference>
<dbReference type="GO" id="GO:0003677">
    <property type="term" value="F:DNA binding"/>
    <property type="evidence" value="ECO:0007669"/>
    <property type="project" value="UniProtKB-KW"/>
</dbReference>
<feature type="compositionally biased region" description="Basic and acidic residues" evidence="3">
    <location>
        <begin position="454"/>
        <end position="463"/>
    </location>
</feature>
<evidence type="ECO:0000256" key="1">
    <source>
        <dbReference type="ARBA" id="ARBA00023125"/>
    </source>
</evidence>
<reference evidence="7" key="1">
    <citation type="submission" date="2016-12" db="EMBL/GenBank/DDBJ databases">
        <authorList>
            <person name="Meng X."/>
        </authorList>
    </citation>
    <scope>NUCLEOTIDE SEQUENCE [LARGE SCALE GENOMIC DNA]</scope>
    <source>
        <strain evidence="7">DSM 19116</strain>
    </source>
</reference>
<evidence type="ECO:0000259" key="5">
    <source>
        <dbReference type="PROSITE" id="PS51737"/>
    </source>
</evidence>
<dbReference type="RefSeq" id="WP_073717435.1">
    <property type="nucleotide sequence ID" value="NZ_MQVR01000089.1"/>
</dbReference>